<dbReference type="Gene3D" id="3.10.450.530">
    <property type="entry name" value="Ribonuclease toxin, BrnT, of type II toxin-antitoxin system"/>
    <property type="match status" value="1"/>
</dbReference>
<evidence type="ECO:0000313" key="1">
    <source>
        <dbReference type="EMBL" id="PPQ34378.1"/>
    </source>
</evidence>
<proteinExistence type="predicted"/>
<name>A0A2S6NIE9_RHOGL</name>
<organism evidence="1 2">
    <name type="scientific">Rhodopila globiformis</name>
    <name type="common">Rhodopseudomonas globiformis</name>
    <dbReference type="NCBI Taxonomy" id="1071"/>
    <lineage>
        <taxon>Bacteria</taxon>
        <taxon>Pseudomonadati</taxon>
        <taxon>Pseudomonadota</taxon>
        <taxon>Alphaproteobacteria</taxon>
        <taxon>Acetobacterales</taxon>
        <taxon>Acetobacteraceae</taxon>
        <taxon>Rhodopila</taxon>
    </lineage>
</organism>
<accession>A0A2S6NIE9</accession>
<dbReference type="InterPro" id="IPR007460">
    <property type="entry name" value="BrnT_toxin"/>
</dbReference>
<dbReference type="RefSeq" id="WP_104518985.1">
    <property type="nucleotide sequence ID" value="NZ_NHRY01000114.1"/>
</dbReference>
<dbReference type="OrthoDB" id="9798158at2"/>
<keyword evidence="2" id="KW-1185">Reference proteome</keyword>
<dbReference type="AlphaFoldDB" id="A0A2S6NIE9"/>
<comment type="caution">
    <text evidence="1">The sequence shown here is derived from an EMBL/GenBank/DDBJ whole genome shotgun (WGS) entry which is preliminary data.</text>
</comment>
<reference evidence="1 2" key="1">
    <citation type="journal article" date="2018" name="Arch. Microbiol.">
        <title>New insights into the metabolic potential of the phototrophic purple bacterium Rhodopila globiformis DSM 161(T) from its draft genome sequence and evidence for a vanadium-dependent nitrogenase.</title>
        <authorList>
            <person name="Imhoff J.F."/>
            <person name="Rahn T."/>
            <person name="Kunzel S."/>
            <person name="Neulinger S.C."/>
        </authorList>
    </citation>
    <scope>NUCLEOTIDE SEQUENCE [LARGE SCALE GENOMIC DNA]</scope>
    <source>
        <strain evidence="1 2">DSM 161</strain>
    </source>
</reference>
<dbReference type="Proteomes" id="UP000239724">
    <property type="component" value="Unassembled WGS sequence"/>
</dbReference>
<dbReference type="EMBL" id="NHRY01000114">
    <property type="protein sequence ID" value="PPQ34378.1"/>
    <property type="molecule type" value="Genomic_DNA"/>
</dbReference>
<dbReference type="Pfam" id="PF04365">
    <property type="entry name" value="BrnT_toxin"/>
    <property type="match status" value="1"/>
</dbReference>
<sequence>MSDSRIFEWDDTKAASNLAKHGIAFDEAIRVFRDPAYVDVDVSRLQDRESRRKAIGAIQGRLFTVVYTVRSDATRLISARRCNSPERSLYGSNNS</sequence>
<dbReference type="InterPro" id="IPR038573">
    <property type="entry name" value="BrnT_sf"/>
</dbReference>
<evidence type="ECO:0000313" key="2">
    <source>
        <dbReference type="Proteomes" id="UP000239724"/>
    </source>
</evidence>
<gene>
    <name evidence="1" type="ORF">CCS01_11470</name>
</gene>
<evidence type="ECO:0008006" key="3">
    <source>
        <dbReference type="Google" id="ProtNLM"/>
    </source>
</evidence>
<protein>
    <recommendedName>
        <fullName evidence="3">BrnT family toxin</fullName>
    </recommendedName>
</protein>